<keyword evidence="4" id="KW-1185">Reference proteome</keyword>
<accession>A7RSS0</accession>
<organism evidence="3 4">
    <name type="scientific">Nematostella vectensis</name>
    <name type="common">Starlet sea anemone</name>
    <dbReference type="NCBI Taxonomy" id="45351"/>
    <lineage>
        <taxon>Eukaryota</taxon>
        <taxon>Metazoa</taxon>
        <taxon>Cnidaria</taxon>
        <taxon>Anthozoa</taxon>
        <taxon>Hexacorallia</taxon>
        <taxon>Actiniaria</taxon>
        <taxon>Edwardsiidae</taxon>
        <taxon>Nematostella</taxon>
    </lineage>
</organism>
<feature type="coiled-coil region" evidence="2">
    <location>
        <begin position="47"/>
        <end position="74"/>
    </location>
</feature>
<protein>
    <recommendedName>
        <fullName evidence="5">DPY30 domain-containing protein 1</fullName>
    </recommendedName>
</protein>
<dbReference type="HOGENOM" id="CLU_172669_0_0_1"/>
<name>A7RSS0_NEMVE</name>
<dbReference type="InterPro" id="IPR049630">
    <property type="entry name" value="DYDC-like_DD"/>
</dbReference>
<dbReference type="InParanoid" id="A7RSS0"/>
<dbReference type="eggNOG" id="ENOG502S3U3">
    <property type="taxonomic scope" value="Eukaryota"/>
</dbReference>
<comment type="similarity">
    <text evidence="1">Belongs to the dpy-30 family.</text>
</comment>
<dbReference type="GO" id="GO:0048188">
    <property type="term" value="C:Set1C/COMPASS complex"/>
    <property type="evidence" value="ECO:0007669"/>
    <property type="project" value="InterPro"/>
</dbReference>
<dbReference type="CDD" id="cd22966">
    <property type="entry name" value="DD_DYDC-like"/>
    <property type="match status" value="1"/>
</dbReference>
<proteinExistence type="inferred from homology"/>
<dbReference type="EMBL" id="DS469535">
    <property type="protein sequence ID" value="EDO45464.1"/>
    <property type="molecule type" value="Genomic_DNA"/>
</dbReference>
<feature type="non-terminal residue" evidence="3">
    <location>
        <position position="76"/>
    </location>
</feature>
<gene>
    <name evidence="3" type="ORF">NEMVEDRAFT_v1g92230</name>
</gene>
<dbReference type="KEGG" id="nve:5517560"/>
<dbReference type="STRING" id="45351.A7RSS0"/>
<evidence type="ECO:0000256" key="1">
    <source>
        <dbReference type="ARBA" id="ARBA00010849"/>
    </source>
</evidence>
<evidence type="ECO:0000256" key="2">
    <source>
        <dbReference type="SAM" id="Coils"/>
    </source>
</evidence>
<dbReference type="PANTHER" id="PTHR23356:SF16">
    <property type="entry name" value="DPY30 DOMAIN CONTAINING 2"/>
    <property type="match status" value="1"/>
</dbReference>
<dbReference type="Proteomes" id="UP000001593">
    <property type="component" value="Unassembled WGS sequence"/>
</dbReference>
<dbReference type="Pfam" id="PF05186">
    <property type="entry name" value="Dpy-30"/>
    <property type="match status" value="1"/>
</dbReference>
<dbReference type="PhylomeDB" id="A7RSS0"/>
<keyword evidence="2" id="KW-0175">Coiled coil</keyword>
<dbReference type="OMA" id="ASEDVCC"/>
<evidence type="ECO:0008006" key="5">
    <source>
        <dbReference type="Google" id="ProtNLM"/>
    </source>
</evidence>
<reference evidence="3 4" key="1">
    <citation type="journal article" date="2007" name="Science">
        <title>Sea anemone genome reveals ancestral eumetazoan gene repertoire and genomic organization.</title>
        <authorList>
            <person name="Putnam N.H."/>
            <person name="Srivastava M."/>
            <person name="Hellsten U."/>
            <person name="Dirks B."/>
            <person name="Chapman J."/>
            <person name="Salamov A."/>
            <person name="Terry A."/>
            <person name="Shapiro H."/>
            <person name="Lindquist E."/>
            <person name="Kapitonov V.V."/>
            <person name="Jurka J."/>
            <person name="Genikhovich G."/>
            <person name="Grigoriev I.V."/>
            <person name="Lucas S.M."/>
            <person name="Steele R.E."/>
            <person name="Finnerty J.R."/>
            <person name="Technau U."/>
            <person name="Martindale M.Q."/>
            <person name="Rokhsar D.S."/>
        </authorList>
    </citation>
    <scope>NUCLEOTIDE SEQUENCE [LARGE SCALE GENOMIC DNA]</scope>
    <source>
        <strain evidence="4">CH2 X CH6</strain>
    </source>
</reference>
<dbReference type="OrthoDB" id="432281at2759"/>
<dbReference type="AlphaFoldDB" id="A7RSS0"/>
<dbReference type="PANTHER" id="PTHR23356">
    <property type="entry name" value="DPY30-RELATED"/>
    <property type="match status" value="1"/>
</dbReference>
<sequence>MDSEYLKKHVGEALSLGLAEIVNKRPVDPIEYLAFWLRKYVENTEFAAKKEEEAAQLQLEKEQAEQERLRKMKMDE</sequence>
<dbReference type="Gene3D" id="1.20.890.10">
    <property type="entry name" value="cAMP-dependent protein kinase regulatory subunit, dimerization-anchoring domain"/>
    <property type="match status" value="1"/>
</dbReference>
<evidence type="ECO:0000313" key="4">
    <source>
        <dbReference type="Proteomes" id="UP000001593"/>
    </source>
</evidence>
<dbReference type="InterPro" id="IPR007858">
    <property type="entry name" value="Dpy-30_motif"/>
</dbReference>
<evidence type="ECO:0000313" key="3">
    <source>
        <dbReference type="EMBL" id="EDO45464.1"/>
    </source>
</evidence>
<dbReference type="InterPro" id="IPR037856">
    <property type="entry name" value="Sdc1/DPY30"/>
</dbReference>